<keyword evidence="5" id="KW-1185">Reference proteome</keyword>
<feature type="domain" description="F-box" evidence="1">
    <location>
        <begin position="13"/>
        <end position="63"/>
    </location>
</feature>
<dbReference type="InterPro" id="IPR001810">
    <property type="entry name" value="F-box_dom"/>
</dbReference>
<dbReference type="EMBL" id="BTSY01000002">
    <property type="protein sequence ID" value="GMT12671.1"/>
    <property type="molecule type" value="Genomic_DNA"/>
</dbReference>
<evidence type="ECO:0000313" key="3">
    <source>
        <dbReference type="EMBL" id="GMT12671.1"/>
    </source>
</evidence>
<evidence type="ECO:0000259" key="1">
    <source>
        <dbReference type="PROSITE" id="PS50181"/>
    </source>
</evidence>
<dbReference type="PROSITE" id="PS50181">
    <property type="entry name" value="FBOX"/>
    <property type="match status" value="1"/>
</dbReference>
<dbReference type="Proteomes" id="UP001432322">
    <property type="component" value="Unassembled WGS sequence"/>
</dbReference>
<evidence type="ECO:0000313" key="4">
    <source>
        <dbReference type="EMBL" id="GMT12673.1"/>
    </source>
</evidence>
<evidence type="ECO:0000313" key="2">
    <source>
        <dbReference type="EMBL" id="GMT08856.1"/>
    </source>
</evidence>
<gene>
    <name evidence="2" type="ORF">PFISCL1PPCAC_153</name>
    <name evidence="3" type="ORF">PFISCL1PPCAC_3968</name>
    <name evidence="4" type="ORF">PFISCL1PPCAC_3970</name>
</gene>
<sequence length="299" mass="34011">FLLMEPIPHLPIPFPLLELSLELIDYVFSFADNKTLLLLRKVCTTTKSVVDGLASIGSVIEEIIMKEEENSVCTVTLCLLKRQSRLFLLRLMNTKHIYEWGISERILFNLTFDEIPGFLLLLKPLISNTQINYARIDWSGRDYVLTDLLTNFYSGLQVENLKLRPQFAMDMKWNRLEKLVRTFRPECILFFFVVSDFNKSLAIIGKMAETPAVSVIDVGRSDEPTPGIGPVVMEVLRNRCWFLSMGYGPTLTLADVNFLIRVSLNSFKMSPSAQSGKSPTFLETLSPAERACRLERAGE</sequence>
<reference evidence="2" key="1">
    <citation type="submission" date="2023-10" db="EMBL/GenBank/DDBJ databases">
        <title>Genome assembly of Pristionchus species.</title>
        <authorList>
            <person name="Yoshida K."/>
            <person name="Sommer R.J."/>
        </authorList>
    </citation>
    <scope>NUCLEOTIDE SEQUENCE</scope>
    <source>
        <strain evidence="2">RS5133</strain>
    </source>
</reference>
<dbReference type="EMBL" id="BTSY01000001">
    <property type="protein sequence ID" value="GMT08856.1"/>
    <property type="molecule type" value="Genomic_DNA"/>
</dbReference>
<name>A0AAV5UQW6_9BILA</name>
<dbReference type="AlphaFoldDB" id="A0AAV5UQW6"/>
<evidence type="ECO:0000313" key="5">
    <source>
        <dbReference type="Proteomes" id="UP001432322"/>
    </source>
</evidence>
<feature type="non-terminal residue" evidence="2">
    <location>
        <position position="1"/>
    </location>
</feature>
<dbReference type="Pfam" id="PF00646">
    <property type="entry name" value="F-box"/>
    <property type="match status" value="1"/>
</dbReference>
<feature type="non-terminal residue" evidence="2">
    <location>
        <position position="299"/>
    </location>
</feature>
<comment type="caution">
    <text evidence="2">The sequence shown here is derived from an EMBL/GenBank/DDBJ whole genome shotgun (WGS) entry which is preliminary data.</text>
</comment>
<dbReference type="EMBL" id="BTSY01000002">
    <property type="protein sequence ID" value="GMT12673.1"/>
    <property type="molecule type" value="Genomic_DNA"/>
</dbReference>
<protein>
    <recommendedName>
        <fullName evidence="1">F-box domain-containing protein</fullName>
    </recommendedName>
</protein>
<accession>A0AAV5UQW6</accession>
<organism evidence="2 5">
    <name type="scientific">Pristionchus fissidentatus</name>
    <dbReference type="NCBI Taxonomy" id="1538716"/>
    <lineage>
        <taxon>Eukaryota</taxon>
        <taxon>Metazoa</taxon>
        <taxon>Ecdysozoa</taxon>
        <taxon>Nematoda</taxon>
        <taxon>Chromadorea</taxon>
        <taxon>Rhabditida</taxon>
        <taxon>Rhabditina</taxon>
        <taxon>Diplogasteromorpha</taxon>
        <taxon>Diplogasteroidea</taxon>
        <taxon>Neodiplogasteridae</taxon>
        <taxon>Pristionchus</taxon>
    </lineage>
</organism>
<proteinExistence type="predicted"/>